<accession>A0A1U7LLR6</accession>
<feature type="transmembrane region" description="Helical" evidence="8">
    <location>
        <begin position="207"/>
        <end position="230"/>
    </location>
</feature>
<dbReference type="PANTHER" id="PTHR12226:SF2">
    <property type="entry name" value="MANNOSE-P-DOLICHOL UTILIZATION DEFECT 1 PROTEIN"/>
    <property type="match status" value="1"/>
</dbReference>
<dbReference type="InterPro" id="IPR006603">
    <property type="entry name" value="PQ-loop_rpt"/>
</dbReference>
<keyword evidence="5 8" id="KW-1133">Transmembrane helix</keyword>
<keyword evidence="3 8" id="KW-0812">Transmembrane</keyword>
<feature type="transmembrane region" description="Helical" evidence="8">
    <location>
        <begin position="31"/>
        <end position="51"/>
    </location>
</feature>
<keyword evidence="10" id="KW-1185">Reference proteome</keyword>
<dbReference type="Pfam" id="PF04193">
    <property type="entry name" value="PQ-loop"/>
    <property type="match status" value="2"/>
</dbReference>
<evidence type="ECO:0000313" key="9">
    <source>
        <dbReference type="EMBL" id="OLL23578.1"/>
    </source>
</evidence>
<dbReference type="Proteomes" id="UP000186594">
    <property type="component" value="Unassembled WGS sequence"/>
</dbReference>
<evidence type="ECO:0000256" key="8">
    <source>
        <dbReference type="SAM" id="Phobius"/>
    </source>
</evidence>
<feature type="transmembrane region" description="Helical" evidence="8">
    <location>
        <begin position="125"/>
        <end position="157"/>
    </location>
</feature>
<dbReference type="GO" id="GO:0016020">
    <property type="term" value="C:membrane"/>
    <property type="evidence" value="ECO:0007669"/>
    <property type="project" value="UniProtKB-SubCell"/>
</dbReference>
<evidence type="ECO:0000256" key="5">
    <source>
        <dbReference type="ARBA" id="ARBA00022989"/>
    </source>
</evidence>
<gene>
    <name evidence="9" type="ORF">NEOLI_004860</name>
</gene>
<comment type="similarity">
    <text evidence="7">Belongs to the MPDU1 (TC 2.A.43.3) family.</text>
</comment>
<comment type="subcellular location">
    <subcellularLocation>
        <location evidence="1">Membrane</location>
        <topology evidence="1">Multi-pass membrane protein</topology>
    </subcellularLocation>
</comment>
<evidence type="ECO:0000256" key="2">
    <source>
        <dbReference type="ARBA" id="ARBA00022448"/>
    </source>
</evidence>
<name>A0A1U7LLR6_NEOID</name>
<proteinExistence type="inferred from homology"/>
<sequence>LPPFIRTPAINLIGPKCYRTLVENLDLYDELCLKFAISKVLGVGIVLGGAIVKLPQLVTLLSSQSGHGVSVIAYILETAATIISLVYSARQGFSFSTYGEGLFISIQNILITLLIMYFARRRAALVGLIGLIIVGCYSLFTTSSSTLAILQALTIPLNLLSKVPQIASNFKKKSTGQLSAFAVFNYLLGSLARVFTTITEVSDPLVLWGYVLAVVLNAVLVIQMVIYWTGAKKGQVKPRKHKRR</sequence>
<feature type="non-terminal residue" evidence="9">
    <location>
        <position position="1"/>
    </location>
</feature>
<keyword evidence="6 8" id="KW-0472">Membrane</keyword>
<dbReference type="OrthoDB" id="271506at2759"/>
<dbReference type="PANTHER" id="PTHR12226">
    <property type="entry name" value="MANNOSE-P-DOLICHOL UTILIZATION DEFECT 1 LEC35 -RELATED"/>
    <property type="match status" value="1"/>
</dbReference>
<keyword evidence="2" id="KW-0813">Transport</keyword>
<evidence type="ECO:0000313" key="10">
    <source>
        <dbReference type="Proteomes" id="UP000186594"/>
    </source>
</evidence>
<dbReference type="OMA" id="LQVLYYW"/>
<dbReference type="EMBL" id="LXFE01001477">
    <property type="protein sequence ID" value="OLL23578.1"/>
    <property type="molecule type" value="Genomic_DNA"/>
</dbReference>
<evidence type="ECO:0000256" key="4">
    <source>
        <dbReference type="ARBA" id="ARBA00022737"/>
    </source>
</evidence>
<feature type="transmembrane region" description="Helical" evidence="8">
    <location>
        <begin position="101"/>
        <end position="119"/>
    </location>
</feature>
<evidence type="ECO:0000256" key="1">
    <source>
        <dbReference type="ARBA" id="ARBA00004141"/>
    </source>
</evidence>
<dbReference type="PIRSF" id="PIRSF023381">
    <property type="entry name" value="MannP-dilichol_defect-1p"/>
    <property type="match status" value="1"/>
</dbReference>
<evidence type="ECO:0000256" key="7">
    <source>
        <dbReference type="ARBA" id="ARBA00038475"/>
    </source>
</evidence>
<evidence type="ECO:0000256" key="6">
    <source>
        <dbReference type="ARBA" id="ARBA00023136"/>
    </source>
</evidence>
<keyword evidence="4" id="KW-0677">Repeat</keyword>
<dbReference type="AlphaFoldDB" id="A0A1U7LLR6"/>
<feature type="transmembrane region" description="Helical" evidence="8">
    <location>
        <begin position="71"/>
        <end position="89"/>
    </location>
</feature>
<dbReference type="SMART" id="SM00679">
    <property type="entry name" value="CTNS"/>
    <property type="match status" value="2"/>
</dbReference>
<reference evidence="9 10" key="1">
    <citation type="submission" date="2016-04" db="EMBL/GenBank/DDBJ databases">
        <title>Evolutionary innovation and constraint leading to complex multicellularity in the Ascomycota.</title>
        <authorList>
            <person name="Cisse O."/>
            <person name="Nguyen A."/>
            <person name="Hewitt D.A."/>
            <person name="Jedd G."/>
            <person name="Stajich J.E."/>
        </authorList>
    </citation>
    <scope>NUCLEOTIDE SEQUENCE [LARGE SCALE GENOMIC DNA]</scope>
    <source>
        <strain evidence="9 10">DAH-3</strain>
    </source>
</reference>
<dbReference type="Gene3D" id="1.20.1280.290">
    <property type="match status" value="2"/>
</dbReference>
<dbReference type="InterPro" id="IPR016817">
    <property type="entry name" value="MannP-dilichol_defect-1"/>
</dbReference>
<evidence type="ECO:0000256" key="3">
    <source>
        <dbReference type="ARBA" id="ARBA00022692"/>
    </source>
</evidence>
<organism evidence="9 10">
    <name type="scientific">Neolecta irregularis (strain DAH-3)</name>
    <dbReference type="NCBI Taxonomy" id="1198029"/>
    <lineage>
        <taxon>Eukaryota</taxon>
        <taxon>Fungi</taxon>
        <taxon>Dikarya</taxon>
        <taxon>Ascomycota</taxon>
        <taxon>Taphrinomycotina</taxon>
        <taxon>Neolectales</taxon>
        <taxon>Neolectaceae</taxon>
        <taxon>Neolecta</taxon>
    </lineage>
</organism>
<protein>
    <submittedName>
        <fullName evidence="9">Mannose-P-dolichol utilization defect 1 protein</fullName>
    </submittedName>
</protein>
<comment type="caution">
    <text evidence="9">The sequence shown here is derived from an EMBL/GenBank/DDBJ whole genome shotgun (WGS) entry which is preliminary data.</text>
</comment>